<feature type="region of interest" description="Disordered" evidence="1">
    <location>
        <begin position="1"/>
        <end position="20"/>
    </location>
</feature>
<evidence type="ECO:0000313" key="3">
    <source>
        <dbReference type="EMBL" id="GAA5196150.1"/>
    </source>
</evidence>
<dbReference type="Pfam" id="PF14224">
    <property type="entry name" value="DUF4331"/>
    <property type="match status" value="1"/>
</dbReference>
<keyword evidence="2" id="KW-0472">Membrane</keyword>
<dbReference type="Proteomes" id="UP001501570">
    <property type="component" value="Unassembled WGS sequence"/>
</dbReference>
<evidence type="ECO:0000256" key="1">
    <source>
        <dbReference type="SAM" id="MobiDB-lite"/>
    </source>
</evidence>
<keyword evidence="2" id="KW-0812">Transmembrane</keyword>
<feature type="transmembrane region" description="Helical" evidence="2">
    <location>
        <begin position="21"/>
        <end position="43"/>
    </location>
</feature>
<reference evidence="4" key="1">
    <citation type="journal article" date="2019" name="Int. J. Syst. Evol. Microbiol.">
        <title>The Global Catalogue of Microorganisms (GCM) 10K type strain sequencing project: providing services to taxonomists for standard genome sequencing and annotation.</title>
        <authorList>
            <consortium name="The Broad Institute Genomics Platform"/>
            <consortium name="The Broad Institute Genome Sequencing Center for Infectious Disease"/>
            <person name="Wu L."/>
            <person name="Ma J."/>
        </authorList>
    </citation>
    <scope>NUCLEOTIDE SEQUENCE [LARGE SCALE GENOMIC DNA]</scope>
    <source>
        <strain evidence="4">JCM 18304</strain>
    </source>
</reference>
<protein>
    <submittedName>
        <fullName evidence="3">DUF4331 domain-containing protein</fullName>
    </submittedName>
</protein>
<keyword evidence="2" id="KW-1133">Transmembrane helix</keyword>
<evidence type="ECO:0000313" key="4">
    <source>
        <dbReference type="Proteomes" id="UP001501570"/>
    </source>
</evidence>
<accession>A0ABP9SJ53</accession>
<keyword evidence="4" id="KW-1185">Reference proteome</keyword>
<name>A0ABP9SJ53_9ACTN</name>
<dbReference type="InterPro" id="IPR025566">
    <property type="entry name" value="DUF4331"/>
</dbReference>
<proteinExistence type="predicted"/>
<comment type="caution">
    <text evidence="3">The sequence shown here is derived from an EMBL/GenBank/DDBJ whole genome shotgun (WGS) entry which is preliminary data.</text>
</comment>
<sequence>MRESAALIRSRGRRPGHPAAAPLGPALAGAAVVGLAVLGPVALGPVGPGPVAPTGLVGPPPGAPAYREASLAAADPRLDAADVYAFVSPEDQDTVTLIADWQPFEIPGGGGPDFYSFLPGAHYDINVDSDGDARPDVTYRWVFTDVDKRGGTTFRYDSGPVDDLDDPDLLFKQSYTLTQIRDGRSTTLVGHGVAAPSDTGAASMPDYAGLRRQAIMPIKGGGRAFAGQADDPAFLDLRLFDRFYGGDLSERGRDGLAGYNVQTIALQVPKSDVAMGGDPGRNPVIGVWSSAGRPSQPPAPGQTAPSGGMVQVSRMGNPLINQIISTADMKDAFDGSPPDQDAQNQALLGRITDPEVPRLLESSYGIPAPAAPRNDLAEIFLTGLAKEAPTLDGTVAPIPTDLNGQVLNRDMESAAVVPAEELRLNLGVPVTAQPRRLGVLAGDDQGFPNGRRLTDDVVDIELQELEGAAQTGTRVSRLAAGDKVNANDLPFGDQFPYVALPHDRPADPSGGGVTS</sequence>
<organism evidence="3 4">
    <name type="scientific">Rugosimonospora acidiphila</name>
    <dbReference type="NCBI Taxonomy" id="556531"/>
    <lineage>
        <taxon>Bacteria</taxon>
        <taxon>Bacillati</taxon>
        <taxon>Actinomycetota</taxon>
        <taxon>Actinomycetes</taxon>
        <taxon>Micromonosporales</taxon>
        <taxon>Micromonosporaceae</taxon>
        <taxon>Rugosimonospora</taxon>
    </lineage>
</organism>
<dbReference type="RefSeq" id="WP_345636012.1">
    <property type="nucleotide sequence ID" value="NZ_BAABJQ010000025.1"/>
</dbReference>
<gene>
    <name evidence="3" type="ORF">GCM10023322_64430</name>
</gene>
<evidence type="ECO:0000256" key="2">
    <source>
        <dbReference type="SAM" id="Phobius"/>
    </source>
</evidence>
<dbReference type="EMBL" id="BAABJQ010000025">
    <property type="protein sequence ID" value="GAA5196150.1"/>
    <property type="molecule type" value="Genomic_DNA"/>
</dbReference>